<keyword evidence="3" id="KW-0560">Oxidoreductase</keyword>
<dbReference type="InterPro" id="IPR036249">
    <property type="entry name" value="Thioredoxin-like_sf"/>
</dbReference>
<evidence type="ECO:0000256" key="6">
    <source>
        <dbReference type="SAM" id="Phobius"/>
    </source>
</evidence>
<keyword evidence="5" id="KW-0676">Redox-active center</keyword>
<name>A0A6B8RH40_9BACL</name>
<keyword evidence="2" id="KW-0732">Signal</keyword>
<keyword evidence="9" id="KW-1185">Reference proteome</keyword>
<organism evidence="8 9">
    <name type="scientific">Paenibacillus psychroresistens</name>
    <dbReference type="NCBI Taxonomy" id="1778678"/>
    <lineage>
        <taxon>Bacteria</taxon>
        <taxon>Bacillati</taxon>
        <taxon>Bacillota</taxon>
        <taxon>Bacilli</taxon>
        <taxon>Bacillales</taxon>
        <taxon>Paenibacillaceae</taxon>
        <taxon>Paenibacillus</taxon>
    </lineage>
</organism>
<proteinExistence type="inferred from homology"/>
<comment type="similarity">
    <text evidence="1">Belongs to the thioredoxin family. DsbA subfamily.</text>
</comment>
<dbReference type="PANTHER" id="PTHR13887:SF14">
    <property type="entry name" value="DISULFIDE BOND FORMATION PROTEIN D"/>
    <property type="match status" value="1"/>
</dbReference>
<dbReference type="Gene3D" id="3.40.30.10">
    <property type="entry name" value="Glutaredoxin"/>
    <property type="match status" value="1"/>
</dbReference>
<dbReference type="InterPro" id="IPR012336">
    <property type="entry name" value="Thioredoxin-like_fold"/>
</dbReference>
<dbReference type="OrthoDB" id="117402at2"/>
<evidence type="ECO:0000313" key="9">
    <source>
        <dbReference type="Proteomes" id="UP000426246"/>
    </source>
</evidence>
<protein>
    <recommendedName>
        <fullName evidence="7">Thioredoxin-like fold domain-containing protein</fullName>
    </recommendedName>
</protein>
<accession>A0A6B8RH40</accession>
<evidence type="ECO:0000259" key="7">
    <source>
        <dbReference type="Pfam" id="PF13462"/>
    </source>
</evidence>
<evidence type="ECO:0000256" key="2">
    <source>
        <dbReference type="ARBA" id="ARBA00022729"/>
    </source>
</evidence>
<evidence type="ECO:0000256" key="3">
    <source>
        <dbReference type="ARBA" id="ARBA00023002"/>
    </source>
</evidence>
<keyword evidence="6" id="KW-1133">Transmembrane helix</keyword>
<evidence type="ECO:0000313" key="8">
    <source>
        <dbReference type="EMBL" id="QGQ94843.1"/>
    </source>
</evidence>
<feature type="domain" description="Thioredoxin-like fold" evidence="7">
    <location>
        <begin position="62"/>
        <end position="233"/>
    </location>
</feature>
<feature type="transmembrane region" description="Helical" evidence="6">
    <location>
        <begin position="29"/>
        <end position="47"/>
    </location>
</feature>
<evidence type="ECO:0000256" key="1">
    <source>
        <dbReference type="ARBA" id="ARBA00005791"/>
    </source>
</evidence>
<dbReference type="GO" id="GO:0016491">
    <property type="term" value="F:oxidoreductase activity"/>
    <property type="evidence" value="ECO:0007669"/>
    <property type="project" value="UniProtKB-KW"/>
</dbReference>
<keyword evidence="4" id="KW-1015">Disulfide bond</keyword>
<dbReference type="PANTHER" id="PTHR13887">
    <property type="entry name" value="GLUTATHIONE S-TRANSFERASE KAPPA"/>
    <property type="match status" value="1"/>
</dbReference>
<evidence type="ECO:0000256" key="5">
    <source>
        <dbReference type="ARBA" id="ARBA00023284"/>
    </source>
</evidence>
<gene>
    <name evidence="8" type="ORF">EHS13_08125</name>
</gene>
<dbReference type="Pfam" id="PF13462">
    <property type="entry name" value="Thioredoxin_4"/>
    <property type="match status" value="1"/>
</dbReference>
<evidence type="ECO:0000256" key="4">
    <source>
        <dbReference type="ARBA" id="ARBA00023157"/>
    </source>
</evidence>
<keyword evidence="6" id="KW-0812">Transmembrane</keyword>
<dbReference type="AlphaFoldDB" id="A0A6B8RH40"/>
<dbReference type="SUPFAM" id="SSF52833">
    <property type="entry name" value="Thioredoxin-like"/>
    <property type="match status" value="1"/>
</dbReference>
<dbReference type="KEGG" id="ppsc:EHS13_08125"/>
<reference evidence="9" key="1">
    <citation type="submission" date="2018-11" db="EMBL/GenBank/DDBJ databases">
        <title>Complete genome sequence of Paenibacillus sp. ML311-T8.</title>
        <authorList>
            <person name="Nam Y.-D."/>
            <person name="Kang J."/>
            <person name="Chung W.-H."/>
            <person name="Park Y.S."/>
        </authorList>
    </citation>
    <scope>NUCLEOTIDE SEQUENCE [LARGE SCALE GENOMIC DNA]</scope>
    <source>
        <strain evidence="9">ML311-T8</strain>
    </source>
</reference>
<sequence>MEKTVSAHKDKRKNERLAEVARKKKMRSIMLIVVAIIAVAVIVLAIIQANQPKKGFPFDYESQPTIGQANAPLKLVEFGDFKCPICKDFSTKVYPQLKKDFIDTGKAQMSFIDFQIIPGSMPAAIAAKSIFHQNKDAFWTYYDALYEAQQDEHTDWATSEFLTNLAKTKNIPVDYDLLKKDIDDNVYLKEVQEEYRTAQKTKIGGTPALFMNGFEIPLNTVMNYEQLKVILDKELLKLNAE</sequence>
<keyword evidence="6" id="KW-0472">Membrane</keyword>
<dbReference type="RefSeq" id="WP_155699852.1">
    <property type="nucleotide sequence ID" value="NZ_CP034235.1"/>
</dbReference>
<dbReference type="Proteomes" id="UP000426246">
    <property type="component" value="Chromosome"/>
</dbReference>
<dbReference type="EMBL" id="CP034235">
    <property type="protein sequence ID" value="QGQ94843.1"/>
    <property type="molecule type" value="Genomic_DNA"/>
</dbReference>